<dbReference type="SUPFAM" id="SSF53850">
    <property type="entry name" value="Periplasmic binding protein-like II"/>
    <property type="match status" value="1"/>
</dbReference>
<dbReference type="Proteomes" id="UP000000270">
    <property type="component" value="Chromosome"/>
</dbReference>
<dbReference type="HOGENOM" id="CLU_026974_4_1_5"/>
<dbReference type="KEGG" id="azc:AZC_2463"/>
<dbReference type="GO" id="GO:0030975">
    <property type="term" value="F:thiamine binding"/>
    <property type="evidence" value="ECO:0007669"/>
    <property type="project" value="TreeGrafter"/>
</dbReference>
<dbReference type="GO" id="GO:0030976">
    <property type="term" value="F:thiamine pyrophosphate binding"/>
    <property type="evidence" value="ECO:0007669"/>
    <property type="project" value="TreeGrafter"/>
</dbReference>
<dbReference type="GO" id="GO:0030288">
    <property type="term" value="C:outer membrane-bounded periplasmic space"/>
    <property type="evidence" value="ECO:0007669"/>
    <property type="project" value="TreeGrafter"/>
</dbReference>
<gene>
    <name evidence="4" type="ordered locus">AZC_2463</name>
</gene>
<dbReference type="InterPro" id="IPR006059">
    <property type="entry name" value="SBP"/>
</dbReference>
<reference evidence="5" key="2">
    <citation type="submission" date="2007-04" db="EMBL/GenBank/DDBJ databases">
        <title>Complete genome sequence of the nitrogen-fixing bacterium Azorhizobium caulinodans ORS571.</title>
        <authorList>
            <person name="Lee K.B."/>
            <person name="Backer P.D."/>
            <person name="Aono T."/>
            <person name="Liu C.T."/>
            <person name="Suzuki S."/>
            <person name="Suzuki T."/>
            <person name="Kaneko T."/>
            <person name="Yamada M."/>
            <person name="Tabata S."/>
            <person name="Kupfer D.M."/>
            <person name="Najar F.Z."/>
            <person name="Wiley G.B."/>
            <person name="Roe B."/>
            <person name="Binnewies T."/>
            <person name="Ussery D."/>
            <person name="Vereecke D."/>
            <person name="Gevers D."/>
            <person name="Holsters M."/>
            <person name="Oyaizu H."/>
        </authorList>
    </citation>
    <scope>NUCLEOTIDE SEQUENCE [LARGE SCALE GENOMIC DNA]</scope>
    <source>
        <strain evidence="5">ATCC 43989 / DSM 5975 / JCM 20966 / LMG 6465 / NBRC 14845 / NCIMB 13405 / ORS 571</strain>
    </source>
</reference>
<dbReference type="GO" id="GO:0015888">
    <property type="term" value="P:thiamine transport"/>
    <property type="evidence" value="ECO:0007669"/>
    <property type="project" value="TreeGrafter"/>
</dbReference>
<protein>
    <submittedName>
        <fullName evidence="4">Twin-arginine translocation pathway signal</fullName>
    </submittedName>
</protein>
<name>A8IA46_AZOC5</name>
<accession>A8IA46</accession>
<keyword evidence="2" id="KW-0574">Periplasm</keyword>
<dbReference type="PROSITE" id="PS51318">
    <property type="entry name" value="TAT"/>
    <property type="match status" value="1"/>
</dbReference>
<reference evidence="4 5" key="6">
    <citation type="journal article" date="2011" name="Appl. Environ. Microbiol.">
        <title>Involvement of the azorhizobial chromosome partition gene (parA) in the onset of bacteroid differentiation during Sesbania rostrata stem nodule development.</title>
        <authorList>
            <person name="Liu CT."/>
            <person name="Lee KB."/>
            <person name="Wang YS."/>
            <person name="Peng MH."/>
            <person name="Lee KT."/>
            <person name="Suzuki S."/>
            <person name="Suzuki T."/>
            <person name="Oyaizu H."/>
        </authorList>
    </citation>
    <scope>NUCLEOTIDE SEQUENCE [LARGE SCALE GENOMIC DNA]</scope>
    <source>
        <strain evidence="5">ATCC 43989 / DSM 5975 / JCM 20966 / LMG 6465 / NBRC 14845 / NCIMB 13405 / ORS 571</strain>
    </source>
</reference>
<dbReference type="PANTHER" id="PTHR30006">
    <property type="entry name" value="THIAMINE-BINDING PERIPLASMIC PROTEIN-RELATED"/>
    <property type="match status" value="1"/>
</dbReference>
<dbReference type="EMBL" id="AP009384">
    <property type="protein sequence ID" value="BAF88461.1"/>
    <property type="molecule type" value="Genomic_DNA"/>
</dbReference>
<reference evidence="4 5" key="4">
    <citation type="journal article" date="2009" name="Appl. Environ. Microbiol.">
        <title>Comparative genome-wide transcriptional profiling of Azorhizobium caulinodans ORS571 grown under free-living and symbiotic conditions.</title>
        <authorList>
            <person name="Tsukada S."/>
            <person name="Aono T."/>
            <person name="Akiba N."/>
            <person name="Lee KB."/>
            <person name="Liu CT."/>
            <person name="Toyazaki H."/>
            <person name="Oyaizu H."/>
        </authorList>
    </citation>
    <scope>NUCLEOTIDE SEQUENCE [LARGE SCALE GENOMIC DNA]</scope>
    <source>
        <strain evidence="5">ATCC 43989 / DSM 5975 / JCM 20966 / LMG 6465 / NBRC 14845 / NCIMB 13405 / ORS 571</strain>
    </source>
</reference>
<sequence length="373" mass="40702">MRASSPRTHHKNPEADMTKTTTPFSAPLSRRSVLVGLGLAAGSAVFGLPRGAAALEGTLVVSNWGGDWNERTIKFVEAPLVESQGIKIVRDLGMEPERKAKLIAEKRLRRGTIDVIHINEGDSVELNGQDVLADIDFAKVPNYADVVPALKSKPFFVPWLYSGVTLIYNKDKVPNPPKSYAELWDKKWAGKLGLTNQLYFNYVMMAGLIKGGNVTNTEEGKKRLIELKELTQPRIYAAHQQLAAGLANGEVDIAINYKARGLQWANDGAPLAIQYPAEGAIAVMFGAALPKRAPSPELAYVYFNAMLDPKAMAGLAGASFYAPANAKAALSPELKAKIDFTAAEAAALKFPDYEHVAKNTAEWLEWWNKNIAR</sequence>
<organism evidence="4 5">
    <name type="scientific">Azorhizobium caulinodans (strain ATCC 43989 / DSM 5975 / JCM 20966 / LMG 6465 / NBRC 14845 / NCIMB 13405 / ORS 571)</name>
    <dbReference type="NCBI Taxonomy" id="438753"/>
    <lineage>
        <taxon>Bacteria</taxon>
        <taxon>Pseudomonadati</taxon>
        <taxon>Pseudomonadota</taxon>
        <taxon>Alphaproteobacteria</taxon>
        <taxon>Hyphomicrobiales</taxon>
        <taxon>Xanthobacteraceae</taxon>
        <taxon>Azorhizobium</taxon>
    </lineage>
</organism>
<evidence type="ECO:0000256" key="3">
    <source>
        <dbReference type="SAM" id="MobiDB-lite"/>
    </source>
</evidence>
<proteinExistence type="predicted"/>
<evidence type="ECO:0000256" key="2">
    <source>
        <dbReference type="ARBA" id="ARBA00022764"/>
    </source>
</evidence>
<dbReference type="Pfam" id="PF13416">
    <property type="entry name" value="SBP_bac_8"/>
    <property type="match status" value="1"/>
</dbReference>
<keyword evidence="5" id="KW-1185">Reference proteome</keyword>
<dbReference type="InterPro" id="IPR006311">
    <property type="entry name" value="TAT_signal"/>
</dbReference>
<dbReference type="Gene3D" id="3.40.190.10">
    <property type="entry name" value="Periplasmic binding protein-like II"/>
    <property type="match status" value="2"/>
</dbReference>
<dbReference type="STRING" id="438753.AZC_2463"/>
<evidence type="ECO:0000313" key="4">
    <source>
        <dbReference type="EMBL" id="BAF88461.1"/>
    </source>
</evidence>
<feature type="region of interest" description="Disordered" evidence="3">
    <location>
        <begin position="1"/>
        <end position="24"/>
    </location>
</feature>
<dbReference type="eggNOG" id="COG0687">
    <property type="taxonomic scope" value="Bacteria"/>
</dbReference>
<dbReference type="AlphaFoldDB" id="A8IA46"/>
<dbReference type="PANTHER" id="PTHR30006:SF2">
    <property type="entry name" value="ABC TRANSPORTER SUBSTRATE-BINDING PROTEIN"/>
    <property type="match status" value="1"/>
</dbReference>
<evidence type="ECO:0000313" key="5">
    <source>
        <dbReference type="Proteomes" id="UP000000270"/>
    </source>
</evidence>
<reference evidence="4 5" key="3">
    <citation type="journal article" date="2008" name="BMC Genomics">
        <title>The genome of the versatile nitrogen fixer Azorhizobium caulinodans ORS571.</title>
        <authorList>
            <person name="Lee KB."/>
            <person name="Backer P.D."/>
            <person name="Aono T."/>
            <person name="Liu CT."/>
            <person name="Suzuki S."/>
            <person name="Suzuki T."/>
            <person name="Kaneko T."/>
            <person name="Yamada M."/>
            <person name="Tabata S."/>
            <person name="Kupfer D.M."/>
            <person name="Najar F.Z."/>
            <person name="Wiley G.B."/>
            <person name="Roe B."/>
            <person name="Binnewies T.T."/>
            <person name="Ussery D.W."/>
            <person name="D'Haeze W."/>
            <person name="Herder J.D."/>
            <person name="Gevers D."/>
            <person name="Vereecke D."/>
            <person name="Holsters M."/>
            <person name="Oyaizu H."/>
        </authorList>
    </citation>
    <scope>NUCLEOTIDE SEQUENCE [LARGE SCALE GENOMIC DNA]</scope>
    <source>
        <strain evidence="5">ATCC 43989 / DSM 5975 / JCM 20966 / LMG 6465 / NBRC 14845 / NCIMB 13405 / ORS 571</strain>
    </source>
</reference>
<reference evidence="4 5" key="1">
    <citation type="journal article" date="2007" name="Appl. Environ. Microbiol.">
        <title>Rhizobial factors required for stem nodule maturation and maintenance in Sesbania rostrata-Azorhizobium caulinodans ORS571 symbiosis.</title>
        <authorList>
            <person name="Suzuki S."/>
            <person name="Aono T."/>
            <person name="Lee KB."/>
            <person name="Suzuki T."/>
            <person name="Liu CT."/>
            <person name="Miwa H."/>
            <person name="Wakao S."/>
            <person name="Iki T."/>
            <person name="Oyaizu H."/>
        </authorList>
    </citation>
    <scope>NUCLEOTIDE SEQUENCE [LARGE SCALE GENOMIC DNA]</scope>
    <source>
        <strain evidence="5">ATCC 43989 / DSM 5975 / JCM 20966 / LMG 6465 / NBRC 14845 / NCIMB 13405 / ORS 571</strain>
    </source>
</reference>
<evidence type="ECO:0000256" key="1">
    <source>
        <dbReference type="ARBA" id="ARBA00022729"/>
    </source>
</evidence>
<reference evidence="4 5" key="5">
    <citation type="journal article" date="2010" name="Appl. Environ. Microbiol.">
        <title>phrR-like gene praR of Azorhizobium caulinodans ORS571 is essential for symbiosis with Sesbania rostrata and is involved in expression of reb genes.</title>
        <authorList>
            <person name="Akiba N."/>
            <person name="Aono T."/>
            <person name="Toyazaki H."/>
            <person name="Sato S."/>
            <person name="Oyaizu H."/>
        </authorList>
    </citation>
    <scope>NUCLEOTIDE SEQUENCE [LARGE SCALE GENOMIC DNA]</scope>
    <source>
        <strain evidence="5">ATCC 43989 / DSM 5975 / JCM 20966 / LMG 6465 / NBRC 14845 / NCIMB 13405 / ORS 571</strain>
    </source>
</reference>
<keyword evidence="1" id="KW-0732">Signal</keyword>